<proteinExistence type="predicted"/>
<evidence type="ECO:0000313" key="4">
    <source>
        <dbReference type="Proteomes" id="UP000515344"/>
    </source>
</evidence>
<gene>
    <name evidence="3" type="ORF">H4075_13745</name>
</gene>
<keyword evidence="4" id="KW-1185">Reference proteome</keyword>
<dbReference type="RefSeq" id="WP_182801408.1">
    <property type="nucleotide sequence ID" value="NZ_CP060007.1"/>
</dbReference>
<keyword evidence="1" id="KW-0732">Signal</keyword>
<evidence type="ECO:0000259" key="2">
    <source>
        <dbReference type="Pfam" id="PF18962"/>
    </source>
</evidence>
<feature type="chain" id="PRO_5029015138" evidence="1">
    <location>
        <begin position="22"/>
        <end position="393"/>
    </location>
</feature>
<dbReference type="AlphaFoldDB" id="A0A7G5XCE0"/>
<reference evidence="4" key="1">
    <citation type="submission" date="2020-08" db="EMBL/GenBank/DDBJ databases">
        <title>Lacibacter sp. S13-6-6 genome sequencing.</title>
        <authorList>
            <person name="Jin L."/>
        </authorList>
    </citation>
    <scope>NUCLEOTIDE SEQUENCE [LARGE SCALE GENOMIC DNA]</scope>
    <source>
        <strain evidence="4">S13-6-6</strain>
    </source>
</reference>
<dbReference type="EMBL" id="CP060007">
    <property type="protein sequence ID" value="QNA43143.1"/>
    <property type="molecule type" value="Genomic_DNA"/>
</dbReference>
<accession>A0A7G5XCE0</accession>
<dbReference type="Pfam" id="PF18962">
    <property type="entry name" value="Por_Secre_tail"/>
    <property type="match status" value="1"/>
</dbReference>
<protein>
    <submittedName>
        <fullName evidence="3">T9SS type A sorting domain-containing protein</fullName>
    </submittedName>
</protein>
<name>A0A7G5XCE0_9BACT</name>
<feature type="domain" description="Secretion system C-terminal sorting" evidence="2">
    <location>
        <begin position="316"/>
        <end position="391"/>
    </location>
</feature>
<evidence type="ECO:0000313" key="3">
    <source>
        <dbReference type="EMBL" id="QNA43143.1"/>
    </source>
</evidence>
<dbReference type="NCBIfam" id="TIGR04183">
    <property type="entry name" value="Por_Secre_tail"/>
    <property type="match status" value="1"/>
</dbReference>
<dbReference type="Proteomes" id="UP000515344">
    <property type="component" value="Chromosome"/>
</dbReference>
<dbReference type="KEGG" id="lacs:H4075_13745"/>
<evidence type="ECO:0000256" key="1">
    <source>
        <dbReference type="SAM" id="SignalP"/>
    </source>
</evidence>
<sequence length="393" mass="42653">MKKFFFSICFSFSLILLNAQATSVPYTGLLIASGTAGPAGDDVVSDANIPFTFSFYGTGYTTARISTNGFIWLSDAGSEGCCNGFSIPADPGITNAFIALTQTDWLPDGPANGTIFYAVTGTAPNRVFVVHYENIQHISSADRMTGEIQLYETTNEIRLVMSSLTGIAGGYTATMGIAAGDGVNGYAVGTRNQSASYSITNEAWSLVTPSSTLPVKLTGYDARKISASAVLEWSTEFEENNSHFAIERSATGRDFKQIAKINSKGNTTAGHQYNYTDVNPLNGKNYYRLVQYDLDGKSVYYGIKLVNFESVSQIKIMPNPIDDNFSISIQSLQTGDVQITVFDIHGRKVAALTKNVRTGTNIIPIISREWSSGFYTVKIDQDGMISTHKLVKK</sequence>
<dbReference type="InterPro" id="IPR026444">
    <property type="entry name" value="Secre_tail"/>
</dbReference>
<organism evidence="3 4">
    <name type="scientific">Lacibacter sediminis</name>
    <dbReference type="NCBI Taxonomy" id="2760713"/>
    <lineage>
        <taxon>Bacteria</taxon>
        <taxon>Pseudomonadati</taxon>
        <taxon>Bacteroidota</taxon>
        <taxon>Chitinophagia</taxon>
        <taxon>Chitinophagales</taxon>
        <taxon>Chitinophagaceae</taxon>
        <taxon>Lacibacter</taxon>
    </lineage>
</organism>
<feature type="signal peptide" evidence="1">
    <location>
        <begin position="1"/>
        <end position="21"/>
    </location>
</feature>